<accession>A0A914BS56</accession>
<dbReference type="Pfam" id="PF09447">
    <property type="entry name" value="Cnl2_NKP2"/>
    <property type="match status" value="1"/>
</dbReference>
<feature type="coiled-coil region" evidence="1">
    <location>
        <begin position="85"/>
        <end position="126"/>
    </location>
</feature>
<proteinExistence type="predicted"/>
<sequence length="158" mass="18041">MAAVNLLAELLLDPAVTLGPFDTFPQFQELFPPKYRDHPDARLLYRAFQRQRRIVREKVAKDIQRRYKQGLHGSMSMQGSRTTENQSLEETVHFLEDKQAEVEEELKATRQEIGTLEEAIHSLSSRLEKSKPTGPLSLSNLNQLEELKGLAATLRDPT</sequence>
<dbReference type="OMA" id="DIKRCAL"/>
<dbReference type="EnsemblMetazoa" id="XM_038223200.1">
    <property type="protein sequence ID" value="XP_038079128.1"/>
    <property type="gene ID" value="LOC119746319"/>
</dbReference>
<dbReference type="OrthoDB" id="5981687at2759"/>
<dbReference type="AlphaFoldDB" id="A0A914BS56"/>
<dbReference type="GO" id="GO:0031511">
    <property type="term" value="C:Mis6-Sim4 complex"/>
    <property type="evidence" value="ECO:0007669"/>
    <property type="project" value="TreeGrafter"/>
</dbReference>
<dbReference type="Proteomes" id="UP000887568">
    <property type="component" value="Unplaced"/>
</dbReference>
<organism evidence="2 3">
    <name type="scientific">Patiria miniata</name>
    <name type="common">Bat star</name>
    <name type="synonym">Asterina miniata</name>
    <dbReference type="NCBI Taxonomy" id="46514"/>
    <lineage>
        <taxon>Eukaryota</taxon>
        <taxon>Metazoa</taxon>
        <taxon>Echinodermata</taxon>
        <taxon>Eleutherozoa</taxon>
        <taxon>Asterozoa</taxon>
        <taxon>Asteroidea</taxon>
        <taxon>Valvatacea</taxon>
        <taxon>Valvatida</taxon>
        <taxon>Asterinidae</taxon>
        <taxon>Patiria</taxon>
    </lineage>
</organism>
<protein>
    <submittedName>
        <fullName evidence="2">Uncharacterized protein</fullName>
    </submittedName>
</protein>
<evidence type="ECO:0000313" key="3">
    <source>
        <dbReference type="Proteomes" id="UP000887568"/>
    </source>
</evidence>
<evidence type="ECO:0000256" key="1">
    <source>
        <dbReference type="SAM" id="Coils"/>
    </source>
</evidence>
<dbReference type="PANTHER" id="PTHR28064">
    <property type="entry name" value="INNER KINETOCHORE SUBUNIT NKP2"/>
    <property type="match status" value="1"/>
</dbReference>
<keyword evidence="1" id="KW-0175">Coiled coil</keyword>
<evidence type="ECO:0000313" key="2">
    <source>
        <dbReference type="EnsemblMetazoa" id="XP_038079128.1"/>
    </source>
</evidence>
<keyword evidence="3" id="KW-1185">Reference proteome</keyword>
<dbReference type="PANTHER" id="PTHR28064:SF1">
    <property type="entry name" value="INNER KINETOCHORE SUBUNIT NKP2"/>
    <property type="match status" value="1"/>
</dbReference>
<dbReference type="GeneID" id="119746319"/>
<name>A0A914BS56_PATMI</name>
<dbReference type="RefSeq" id="XP_038079128.1">
    <property type="nucleotide sequence ID" value="XM_038223200.1"/>
</dbReference>
<reference evidence="2" key="1">
    <citation type="submission" date="2022-11" db="UniProtKB">
        <authorList>
            <consortium name="EnsemblMetazoa"/>
        </authorList>
    </citation>
    <scope>IDENTIFICATION</scope>
</reference>
<dbReference type="InterPro" id="IPR018565">
    <property type="entry name" value="Nkp2/Cnl2"/>
</dbReference>
<dbReference type="GO" id="GO:0007059">
    <property type="term" value="P:chromosome segregation"/>
    <property type="evidence" value="ECO:0007669"/>
    <property type="project" value="TreeGrafter"/>
</dbReference>